<dbReference type="Proteomes" id="UP001058974">
    <property type="component" value="Chromosome 6"/>
</dbReference>
<keyword evidence="2" id="KW-1185">Reference proteome</keyword>
<name>A0A9D4WCH2_PEA</name>
<evidence type="ECO:0000313" key="2">
    <source>
        <dbReference type="Proteomes" id="UP001058974"/>
    </source>
</evidence>
<proteinExistence type="predicted"/>
<evidence type="ECO:0000313" key="1">
    <source>
        <dbReference type="EMBL" id="KAI5398988.1"/>
    </source>
</evidence>
<accession>A0A9D4WCH2</accession>
<sequence>MQLLSMSKSLSQSASLSRILQLLMWGEIKFVTCCKNQTLKDSWVHQVCDILRNKEKNENACFHVKEVQDQALTTALKAIAVSEGATLFPYSMSPQGLHLKRGFVVDDEHEKRYLAWSWRLIKVKEAKEQIEPNGSLNIH</sequence>
<dbReference type="Gramene" id="Psat06G0437900-T1">
    <property type="protein sequence ID" value="KAI5398988.1"/>
    <property type="gene ID" value="KIW84_064379"/>
</dbReference>
<organism evidence="1 2">
    <name type="scientific">Pisum sativum</name>
    <name type="common">Garden pea</name>
    <name type="synonym">Lathyrus oleraceus</name>
    <dbReference type="NCBI Taxonomy" id="3888"/>
    <lineage>
        <taxon>Eukaryota</taxon>
        <taxon>Viridiplantae</taxon>
        <taxon>Streptophyta</taxon>
        <taxon>Embryophyta</taxon>
        <taxon>Tracheophyta</taxon>
        <taxon>Spermatophyta</taxon>
        <taxon>Magnoliopsida</taxon>
        <taxon>eudicotyledons</taxon>
        <taxon>Gunneridae</taxon>
        <taxon>Pentapetalae</taxon>
        <taxon>rosids</taxon>
        <taxon>fabids</taxon>
        <taxon>Fabales</taxon>
        <taxon>Fabaceae</taxon>
        <taxon>Papilionoideae</taxon>
        <taxon>50 kb inversion clade</taxon>
        <taxon>NPAAA clade</taxon>
        <taxon>Hologalegina</taxon>
        <taxon>IRL clade</taxon>
        <taxon>Fabeae</taxon>
        <taxon>Lathyrus</taxon>
    </lineage>
</organism>
<protein>
    <submittedName>
        <fullName evidence="1">Uncharacterized protein</fullName>
    </submittedName>
</protein>
<comment type="caution">
    <text evidence="1">The sequence shown here is derived from an EMBL/GenBank/DDBJ whole genome shotgun (WGS) entry which is preliminary data.</text>
</comment>
<gene>
    <name evidence="1" type="ORF">KIW84_064379</name>
</gene>
<reference evidence="1 2" key="1">
    <citation type="journal article" date="2022" name="Nat. Genet.">
        <title>Improved pea reference genome and pan-genome highlight genomic features and evolutionary characteristics.</title>
        <authorList>
            <person name="Yang T."/>
            <person name="Liu R."/>
            <person name="Luo Y."/>
            <person name="Hu S."/>
            <person name="Wang D."/>
            <person name="Wang C."/>
            <person name="Pandey M.K."/>
            <person name="Ge S."/>
            <person name="Xu Q."/>
            <person name="Li N."/>
            <person name="Li G."/>
            <person name="Huang Y."/>
            <person name="Saxena R.K."/>
            <person name="Ji Y."/>
            <person name="Li M."/>
            <person name="Yan X."/>
            <person name="He Y."/>
            <person name="Liu Y."/>
            <person name="Wang X."/>
            <person name="Xiang C."/>
            <person name="Varshney R.K."/>
            <person name="Ding H."/>
            <person name="Gao S."/>
            <person name="Zong X."/>
        </authorList>
    </citation>
    <scope>NUCLEOTIDE SEQUENCE [LARGE SCALE GENOMIC DNA]</scope>
    <source>
        <strain evidence="1 2">cv. Zhongwan 6</strain>
    </source>
</reference>
<dbReference type="EMBL" id="JAMSHJ010000006">
    <property type="protein sequence ID" value="KAI5398988.1"/>
    <property type="molecule type" value="Genomic_DNA"/>
</dbReference>
<dbReference type="AlphaFoldDB" id="A0A9D4WCH2"/>